<name>A0ABN9W1L9_9DINO</name>
<evidence type="ECO:0000256" key="2">
    <source>
        <dbReference type="SAM" id="MobiDB-lite"/>
    </source>
</evidence>
<keyword evidence="1" id="KW-0175">Coiled coil</keyword>
<evidence type="ECO:0000256" key="1">
    <source>
        <dbReference type="SAM" id="Coils"/>
    </source>
</evidence>
<protein>
    <submittedName>
        <fullName evidence="3">Uncharacterized protein</fullName>
    </submittedName>
</protein>
<proteinExistence type="predicted"/>
<sequence>MTHAWPPTRLLEAATLQPVLKEARVAPAARRSCCQVTQGRLPPLGQCGALRQAATGFLSARGVAGEVKASQHSPAAPGGSSPATARGPPRNGMPPAVWGDIMACLLDWPAATAEWAAVASADGLSPRCAAGQEGAKLQADVHRLVVRVRQLGSQLGQASLERDAAAAVAQRLQSEADQLGAESRAASRRLSAARSSLGGGLAADSGAAAAGARARSRSLRPRRLARCGRRSTPCRGSGWA</sequence>
<accession>A0ABN9W1L9</accession>
<feature type="compositionally biased region" description="Low complexity" evidence="2">
    <location>
        <begin position="198"/>
        <end position="213"/>
    </location>
</feature>
<keyword evidence="4" id="KW-1185">Reference proteome</keyword>
<gene>
    <name evidence="3" type="ORF">PCOR1329_LOCUS63199</name>
</gene>
<dbReference type="Proteomes" id="UP001189429">
    <property type="component" value="Unassembled WGS sequence"/>
</dbReference>
<reference evidence="3" key="1">
    <citation type="submission" date="2023-10" db="EMBL/GenBank/DDBJ databases">
        <authorList>
            <person name="Chen Y."/>
            <person name="Shah S."/>
            <person name="Dougan E. K."/>
            <person name="Thang M."/>
            <person name="Chan C."/>
        </authorList>
    </citation>
    <scope>NUCLEOTIDE SEQUENCE [LARGE SCALE GENOMIC DNA]</scope>
</reference>
<dbReference type="EMBL" id="CAUYUJ010018015">
    <property type="protein sequence ID" value="CAK0879894.1"/>
    <property type="molecule type" value="Genomic_DNA"/>
</dbReference>
<feature type="region of interest" description="Disordered" evidence="2">
    <location>
        <begin position="198"/>
        <end position="240"/>
    </location>
</feature>
<feature type="region of interest" description="Disordered" evidence="2">
    <location>
        <begin position="68"/>
        <end position="93"/>
    </location>
</feature>
<comment type="caution">
    <text evidence="3">The sequence shown here is derived from an EMBL/GenBank/DDBJ whole genome shotgun (WGS) entry which is preliminary data.</text>
</comment>
<feature type="compositionally biased region" description="Basic residues" evidence="2">
    <location>
        <begin position="214"/>
        <end position="229"/>
    </location>
</feature>
<feature type="compositionally biased region" description="Low complexity" evidence="2">
    <location>
        <begin position="70"/>
        <end position="89"/>
    </location>
</feature>
<organism evidence="3 4">
    <name type="scientific">Prorocentrum cordatum</name>
    <dbReference type="NCBI Taxonomy" id="2364126"/>
    <lineage>
        <taxon>Eukaryota</taxon>
        <taxon>Sar</taxon>
        <taxon>Alveolata</taxon>
        <taxon>Dinophyceae</taxon>
        <taxon>Prorocentrales</taxon>
        <taxon>Prorocentraceae</taxon>
        <taxon>Prorocentrum</taxon>
    </lineage>
</organism>
<evidence type="ECO:0000313" key="4">
    <source>
        <dbReference type="Proteomes" id="UP001189429"/>
    </source>
</evidence>
<evidence type="ECO:0000313" key="3">
    <source>
        <dbReference type="EMBL" id="CAK0879894.1"/>
    </source>
</evidence>
<feature type="coiled-coil region" evidence="1">
    <location>
        <begin position="162"/>
        <end position="189"/>
    </location>
</feature>